<dbReference type="InterPro" id="IPR039251">
    <property type="entry name" value="OXLD1"/>
</dbReference>
<reference evidence="3" key="1">
    <citation type="submission" date="2025-05" db="UniProtKB">
        <authorList>
            <consortium name="Ensembl"/>
        </authorList>
    </citation>
    <scope>IDENTIFICATION</scope>
</reference>
<evidence type="ECO:0000313" key="3">
    <source>
        <dbReference type="Ensembl" id="ENSTMTP00000017266.1"/>
    </source>
</evidence>
<dbReference type="Proteomes" id="UP000472274">
    <property type="component" value="Unplaced"/>
</dbReference>
<protein>
    <recommendedName>
        <fullName evidence="2">Oxidoreductase-like domain-containing protein</fullName>
    </recommendedName>
</protein>
<evidence type="ECO:0000313" key="4">
    <source>
        <dbReference type="Proteomes" id="UP000472274"/>
    </source>
</evidence>
<evidence type="ECO:0000256" key="1">
    <source>
        <dbReference type="SAM" id="MobiDB-lite"/>
    </source>
</evidence>
<sequence>WGEGKEAGWGRRVGAGGLYGGERKEAAWGHRDLLPVFGPISSIPNTGLLRDGSQTDPQQSDGEPCAAGGSEPLKDTKPPFSKHPTLLPPTNCCMSGCHNCVWIAYVEELQKHYQDGGEEALAAVEKHIEDENIKMILKMEIRFRMKKD</sequence>
<accession>A0A674J5W6</accession>
<dbReference type="Ensembl" id="ENSTMTT00000017655.1">
    <property type="protein sequence ID" value="ENSTMTP00000017046.1"/>
    <property type="gene ID" value="ENSTMTG00000012515.1"/>
</dbReference>
<dbReference type="InterPro" id="IPR019180">
    <property type="entry name" value="Oxidoreductase-like_N"/>
</dbReference>
<feature type="region of interest" description="Disordered" evidence="1">
    <location>
        <begin position="45"/>
        <end position="84"/>
    </location>
</feature>
<dbReference type="PANTHER" id="PTHR21193:SF3">
    <property type="entry name" value="OXIDOREDUCTASE-LIKE DOMAIN-CONTAINING PROTEIN 1"/>
    <property type="match status" value="1"/>
</dbReference>
<name>A0A674J5W6_9SAUR</name>
<dbReference type="Ensembl" id="ENSTMTT00000017879.1">
    <property type="protein sequence ID" value="ENSTMTP00000017266.1"/>
    <property type="gene ID" value="ENSTMTG00000012692.1"/>
</dbReference>
<proteinExistence type="predicted"/>
<organism evidence="3 4">
    <name type="scientific">Terrapene triunguis</name>
    <name type="common">Three-toed box turtle</name>
    <dbReference type="NCBI Taxonomy" id="2587831"/>
    <lineage>
        <taxon>Eukaryota</taxon>
        <taxon>Metazoa</taxon>
        <taxon>Chordata</taxon>
        <taxon>Craniata</taxon>
        <taxon>Vertebrata</taxon>
        <taxon>Euteleostomi</taxon>
        <taxon>Archelosauria</taxon>
        <taxon>Testudinata</taxon>
        <taxon>Testudines</taxon>
        <taxon>Cryptodira</taxon>
        <taxon>Durocryptodira</taxon>
        <taxon>Testudinoidea</taxon>
        <taxon>Emydidae</taxon>
        <taxon>Terrapene</taxon>
    </lineage>
</organism>
<dbReference type="PANTHER" id="PTHR21193">
    <property type="entry name" value="OXIDOREDUCTASE-LIKE DOMAIN-CONTAINING PROTEIN 1"/>
    <property type="match status" value="1"/>
</dbReference>
<feature type="domain" description="Oxidoreductase-like" evidence="2">
    <location>
        <begin position="88"/>
        <end position="113"/>
    </location>
</feature>
<dbReference type="GeneTree" id="ENSGT00390000003596"/>
<feature type="compositionally biased region" description="Polar residues" evidence="1">
    <location>
        <begin position="52"/>
        <end position="61"/>
    </location>
</feature>
<keyword evidence="4" id="KW-1185">Reference proteome</keyword>
<dbReference type="Pfam" id="PF09791">
    <property type="entry name" value="Oxidored-like"/>
    <property type="match status" value="1"/>
</dbReference>
<evidence type="ECO:0000259" key="2">
    <source>
        <dbReference type="Pfam" id="PF09791"/>
    </source>
</evidence>
<dbReference type="GO" id="GO:0005739">
    <property type="term" value="C:mitochondrion"/>
    <property type="evidence" value="ECO:0007669"/>
    <property type="project" value="TreeGrafter"/>
</dbReference>
<dbReference type="AlphaFoldDB" id="A0A674J5W6"/>